<dbReference type="AlphaFoldDB" id="A0A3E0K7U2"/>
<name>A0A3E0K7U2_9BACI</name>
<sequence length="202" mass="22007">MLNSGGDPMKTFISLCLICAFLCGCNKSAGHPGVYERNGTTVDVNDQRPDLYNYVDTGNGERMDDFGFVRHVKSPVAGQNPANKPVFINREKLADMISRLVVSLPDVTDCSTLVTSKEALVAYTTGSRDRRRVGEQVKRTAMSVVPRQYEVYVTDDPSLRKEIENFAGLDSDSGGIDKVLNLTIQRMIDSTPQGTEPPAGGG</sequence>
<evidence type="ECO:0000313" key="1">
    <source>
        <dbReference type="EMBL" id="REJ30493.1"/>
    </source>
</evidence>
<accession>A0A3E0K7U2</accession>
<organism evidence="1 2">
    <name type="scientific">Caldibacillus debilis</name>
    <dbReference type="NCBI Taxonomy" id="301148"/>
    <lineage>
        <taxon>Bacteria</taxon>
        <taxon>Bacillati</taxon>
        <taxon>Bacillota</taxon>
        <taxon>Bacilli</taxon>
        <taxon>Bacillales</taxon>
        <taxon>Bacillaceae</taxon>
        <taxon>Caldibacillus</taxon>
    </lineage>
</organism>
<reference evidence="1 2" key="1">
    <citation type="submission" date="2018-03" db="EMBL/GenBank/DDBJ databases">
        <authorList>
            <person name="Keele B.F."/>
        </authorList>
    </citation>
    <scope>NUCLEOTIDE SEQUENCE [LARGE SCALE GENOMIC DNA]</scope>
    <source>
        <strain evidence="1">ZCTH4_d</strain>
    </source>
</reference>
<dbReference type="EMBL" id="QEWE01000010">
    <property type="protein sequence ID" value="REJ30493.1"/>
    <property type="molecule type" value="Genomic_DNA"/>
</dbReference>
<dbReference type="Proteomes" id="UP000257014">
    <property type="component" value="Unassembled WGS sequence"/>
</dbReference>
<gene>
    <name evidence="1" type="ORF">C6P37_03350</name>
</gene>
<dbReference type="InterPro" id="IPR019076">
    <property type="entry name" value="Spore_lipoprot_YhcN/YlaJ-like"/>
</dbReference>
<protein>
    <submittedName>
        <fullName evidence="1">Sporulation protein</fullName>
    </submittedName>
</protein>
<proteinExistence type="predicted"/>
<dbReference type="Pfam" id="PF09580">
    <property type="entry name" value="Spore_YhcN_YlaJ"/>
    <property type="match status" value="1"/>
</dbReference>
<comment type="caution">
    <text evidence="1">The sequence shown here is derived from an EMBL/GenBank/DDBJ whole genome shotgun (WGS) entry which is preliminary data.</text>
</comment>
<evidence type="ECO:0000313" key="2">
    <source>
        <dbReference type="Proteomes" id="UP000257014"/>
    </source>
</evidence>